<keyword evidence="6 7" id="KW-0472">Membrane</keyword>
<feature type="transmembrane region" description="Helical" evidence="7">
    <location>
        <begin position="449"/>
        <end position="468"/>
    </location>
</feature>
<dbReference type="InterPro" id="IPR004841">
    <property type="entry name" value="AA-permease/SLC12A_dom"/>
</dbReference>
<accession>A0A1U7LUP9</accession>
<evidence type="ECO:0000256" key="5">
    <source>
        <dbReference type="ARBA" id="ARBA00022989"/>
    </source>
</evidence>
<dbReference type="FunFam" id="1.20.1740.10:FF:000001">
    <property type="entry name" value="Amino acid permease"/>
    <property type="match status" value="1"/>
</dbReference>
<feature type="transmembrane region" description="Helical" evidence="7">
    <location>
        <begin position="333"/>
        <end position="352"/>
    </location>
</feature>
<keyword evidence="3 7" id="KW-0812">Transmembrane</keyword>
<proteinExistence type="predicted"/>
<evidence type="ECO:0000256" key="4">
    <source>
        <dbReference type="ARBA" id="ARBA00022970"/>
    </source>
</evidence>
<evidence type="ECO:0000256" key="7">
    <source>
        <dbReference type="SAM" id="Phobius"/>
    </source>
</evidence>
<feature type="transmembrane region" description="Helical" evidence="7">
    <location>
        <begin position="378"/>
        <end position="399"/>
    </location>
</feature>
<feature type="transmembrane region" description="Helical" evidence="7">
    <location>
        <begin position="134"/>
        <end position="156"/>
    </location>
</feature>
<dbReference type="Gene3D" id="1.20.1740.10">
    <property type="entry name" value="Amino acid/polyamine transporter I"/>
    <property type="match status" value="1"/>
</dbReference>
<evidence type="ECO:0000256" key="6">
    <source>
        <dbReference type="ARBA" id="ARBA00023136"/>
    </source>
</evidence>
<dbReference type="PROSITE" id="PS00218">
    <property type="entry name" value="AMINO_ACID_PERMEASE_1"/>
    <property type="match status" value="1"/>
</dbReference>
<evidence type="ECO:0000256" key="1">
    <source>
        <dbReference type="ARBA" id="ARBA00004141"/>
    </source>
</evidence>
<dbReference type="EMBL" id="LXFE01000188">
    <property type="protein sequence ID" value="OLL26405.1"/>
    <property type="molecule type" value="Genomic_DNA"/>
</dbReference>
<feature type="transmembrane region" description="Helical" evidence="7">
    <location>
        <begin position="162"/>
        <end position="180"/>
    </location>
</feature>
<sequence length="560" mass="61669">MATTLKLSAADSAAAYVSPPSSIKHRGKPWNPKSWFSSGPQAELHRQLESRHMLMLAVGGTIGTGIFLSAGVAVAIAGPGAALLSYILVGIFVYGVVIMLGEMSSLIPTSGGFATFGDRFVDPALGFALGINYYLQWSFSIPSELTAAAVVLQFWAPEIQSWVWPLVIIVPIFALQLINVRAYGEMEYWAALIKVMLICLFVIVGLLYDWGALDHFVTVPSPGLDNFRNGQAFLGGLGPFLLTFVYAFYSYGGCELVALASGEAINPSKTIPKAIKATFFRITLFFVMTIFVIGLCINHADPTLLNSDSDSDIAQSPITVVFERAGFGAAKHVVNAVLLTAILSATNSCFYASSRMMMSLSREGKLPRVMGYVNSRGVPIPALLFTLGISCLTFLTTIWGKAVVFTWFLNVTGISALITWASVAWINVRFRRAFIYQGRSIDDLPYRQPFYPLLPIVTLFMASIMFIGETYAALKPPFDWRKIFGTYLGLIVFVICYASYKYIRKTSFVHYGDCDFESDATWGPGDGQRERDRVVAKKHNKFAMSMKKHLRQRKAPLDEA</sequence>
<comment type="caution">
    <text evidence="9">The sequence shown here is derived from an EMBL/GenBank/DDBJ whole genome shotgun (WGS) entry which is preliminary data.</text>
</comment>
<dbReference type="PIRSF" id="PIRSF006060">
    <property type="entry name" value="AA_transporter"/>
    <property type="match status" value="1"/>
</dbReference>
<dbReference type="GO" id="GO:0015171">
    <property type="term" value="F:amino acid transmembrane transporter activity"/>
    <property type="evidence" value="ECO:0007669"/>
    <property type="project" value="TreeGrafter"/>
</dbReference>
<feature type="transmembrane region" description="Helical" evidence="7">
    <location>
        <begin position="480"/>
        <end position="500"/>
    </location>
</feature>
<keyword evidence="4" id="KW-0029">Amino-acid transport</keyword>
<dbReference type="OMA" id="AVILQFW"/>
<feature type="transmembrane region" description="Helical" evidence="7">
    <location>
        <begin position="405"/>
        <end position="428"/>
    </location>
</feature>
<feature type="transmembrane region" description="Helical" evidence="7">
    <location>
        <begin position="192"/>
        <end position="213"/>
    </location>
</feature>
<feature type="domain" description="Amino acid permease/ SLC12A" evidence="8">
    <location>
        <begin position="52"/>
        <end position="508"/>
    </location>
</feature>
<dbReference type="STRING" id="1198029.A0A1U7LUP9"/>
<feature type="transmembrane region" description="Helical" evidence="7">
    <location>
        <begin position="233"/>
        <end position="258"/>
    </location>
</feature>
<dbReference type="AlphaFoldDB" id="A0A1U7LUP9"/>
<evidence type="ECO:0000256" key="2">
    <source>
        <dbReference type="ARBA" id="ARBA00022448"/>
    </source>
</evidence>
<name>A0A1U7LUP9_NEOID</name>
<evidence type="ECO:0000259" key="8">
    <source>
        <dbReference type="Pfam" id="PF00324"/>
    </source>
</evidence>
<comment type="subcellular location">
    <subcellularLocation>
        <location evidence="1">Membrane</location>
        <topology evidence="1">Multi-pass membrane protein</topology>
    </subcellularLocation>
</comment>
<dbReference type="Proteomes" id="UP000186594">
    <property type="component" value="Unassembled WGS sequence"/>
</dbReference>
<reference evidence="9 10" key="1">
    <citation type="submission" date="2016-04" db="EMBL/GenBank/DDBJ databases">
        <title>Evolutionary innovation and constraint leading to complex multicellularity in the Ascomycota.</title>
        <authorList>
            <person name="Cisse O."/>
            <person name="Nguyen A."/>
            <person name="Hewitt D.A."/>
            <person name="Jedd G."/>
            <person name="Stajich J.E."/>
        </authorList>
    </citation>
    <scope>NUCLEOTIDE SEQUENCE [LARGE SCALE GENOMIC DNA]</scope>
    <source>
        <strain evidence="9 10">DAH-3</strain>
    </source>
</reference>
<dbReference type="PANTHER" id="PTHR43341">
    <property type="entry name" value="AMINO ACID PERMEASE"/>
    <property type="match status" value="1"/>
</dbReference>
<feature type="transmembrane region" description="Helical" evidence="7">
    <location>
        <begin position="279"/>
        <end position="300"/>
    </location>
</feature>
<keyword evidence="5 7" id="KW-1133">Transmembrane helix</keyword>
<evidence type="ECO:0000256" key="3">
    <source>
        <dbReference type="ARBA" id="ARBA00022692"/>
    </source>
</evidence>
<dbReference type="InterPro" id="IPR004840">
    <property type="entry name" value="Amino_acid_permease_CS"/>
</dbReference>
<dbReference type="InterPro" id="IPR050524">
    <property type="entry name" value="APC_YAT"/>
</dbReference>
<feature type="transmembrane region" description="Helical" evidence="7">
    <location>
        <begin position="83"/>
        <end position="101"/>
    </location>
</feature>
<keyword evidence="2" id="KW-0813">Transport</keyword>
<dbReference type="OrthoDB" id="3900342at2759"/>
<gene>
    <name evidence="9" type="ORF">NEOLI_001540</name>
</gene>
<dbReference type="Pfam" id="PF00324">
    <property type="entry name" value="AA_permease"/>
    <property type="match status" value="1"/>
</dbReference>
<feature type="transmembrane region" description="Helical" evidence="7">
    <location>
        <begin position="54"/>
        <end position="77"/>
    </location>
</feature>
<evidence type="ECO:0000313" key="10">
    <source>
        <dbReference type="Proteomes" id="UP000186594"/>
    </source>
</evidence>
<evidence type="ECO:0000313" key="9">
    <source>
        <dbReference type="EMBL" id="OLL26405.1"/>
    </source>
</evidence>
<dbReference type="PANTHER" id="PTHR43341:SF3">
    <property type="entry name" value="AMINO-ACID PERMEASE PB1C11.02-RELATED"/>
    <property type="match status" value="1"/>
</dbReference>
<keyword evidence="10" id="KW-1185">Reference proteome</keyword>
<organism evidence="9 10">
    <name type="scientific">Neolecta irregularis (strain DAH-3)</name>
    <dbReference type="NCBI Taxonomy" id="1198029"/>
    <lineage>
        <taxon>Eukaryota</taxon>
        <taxon>Fungi</taxon>
        <taxon>Dikarya</taxon>
        <taxon>Ascomycota</taxon>
        <taxon>Taphrinomycotina</taxon>
        <taxon>Neolectales</taxon>
        <taxon>Neolectaceae</taxon>
        <taxon>Neolecta</taxon>
    </lineage>
</organism>
<protein>
    <submittedName>
        <fullName evidence="9">Lysine-specific permease</fullName>
    </submittedName>
</protein>
<dbReference type="GO" id="GO:0016020">
    <property type="term" value="C:membrane"/>
    <property type="evidence" value="ECO:0007669"/>
    <property type="project" value="UniProtKB-SubCell"/>
</dbReference>